<evidence type="ECO:0008006" key="2">
    <source>
        <dbReference type="Google" id="ProtNLM"/>
    </source>
</evidence>
<comment type="caution">
    <text evidence="1">The sequence shown here is derived from an EMBL/GenBank/DDBJ whole genome shotgun (WGS) entry which is preliminary data.</text>
</comment>
<dbReference type="SUPFAM" id="SSF48371">
    <property type="entry name" value="ARM repeat"/>
    <property type="match status" value="1"/>
</dbReference>
<protein>
    <recommendedName>
        <fullName evidence="2">DNA alkylation repair enzyme</fullName>
    </recommendedName>
</protein>
<gene>
    <name evidence="1" type="ORF">LCGC14_2771140</name>
</gene>
<organism evidence="1">
    <name type="scientific">marine sediment metagenome</name>
    <dbReference type="NCBI Taxonomy" id="412755"/>
    <lineage>
        <taxon>unclassified sequences</taxon>
        <taxon>metagenomes</taxon>
        <taxon>ecological metagenomes</taxon>
    </lineage>
</organism>
<dbReference type="PANTHER" id="PTHR34070:SF1">
    <property type="entry name" value="DNA ALKYLATION REPAIR PROTEIN"/>
    <property type="match status" value="1"/>
</dbReference>
<evidence type="ECO:0000313" key="1">
    <source>
        <dbReference type="EMBL" id="KKK85653.1"/>
    </source>
</evidence>
<dbReference type="AlphaFoldDB" id="A0A0F8YW77"/>
<accession>A0A0F8YW77</accession>
<dbReference type="CDD" id="cd06561">
    <property type="entry name" value="AlkD_like"/>
    <property type="match status" value="1"/>
</dbReference>
<dbReference type="InterPro" id="IPR014825">
    <property type="entry name" value="DNA_alkylation"/>
</dbReference>
<dbReference type="Pfam" id="PF08713">
    <property type="entry name" value="DNA_alkylation"/>
    <property type="match status" value="1"/>
</dbReference>
<reference evidence="1" key="1">
    <citation type="journal article" date="2015" name="Nature">
        <title>Complex archaea that bridge the gap between prokaryotes and eukaryotes.</title>
        <authorList>
            <person name="Spang A."/>
            <person name="Saw J.H."/>
            <person name="Jorgensen S.L."/>
            <person name="Zaremba-Niedzwiedzka K."/>
            <person name="Martijn J."/>
            <person name="Lind A.E."/>
            <person name="van Eijk R."/>
            <person name="Schleper C."/>
            <person name="Guy L."/>
            <person name="Ettema T.J."/>
        </authorList>
    </citation>
    <scope>NUCLEOTIDE SEQUENCE</scope>
</reference>
<dbReference type="Gene3D" id="1.25.10.90">
    <property type="match status" value="1"/>
</dbReference>
<dbReference type="EMBL" id="LAZR01051209">
    <property type="protein sequence ID" value="KKK85653.1"/>
    <property type="molecule type" value="Genomic_DNA"/>
</dbReference>
<proteinExistence type="predicted"/>
<dbReference type="InterPro" id="IPR016024">
    <property type="entry name" value="ARM-type_fold"/>
</dbReference>
<dbReference type="PANTHER" id="PTHR34070">
    <property type="entry name" value="ARMADILLO-TYPE FOLD"/>
    <property type="match status" value="1"/>
</dbReference>
<sequence>MNNVEKISKELKKILKENAPVLTEAQQTRIYKILNPDIENYVIYGIKFPLLEQIVKSTFNTFSCSYEEAKEIFKIMIGTNVEEEKFAGLHFLNKFKKQFSSDTIDLFRNEYAQYCYTWSLCDSTCVRVLGPFLGKKGNESLAKKTVDEWSNSEYIWIRRASMVILLKLTMIKKDFDESHVFGIVEKMLKYSEQPYIEKGIGWLLKTCSKYSPELIYNYLMNNKGTFPRLILRYASEKLSKERRSSILKK</sequence>
<name>A0A0F8YW77_9ZZZZ</name>